<reference evidence="12" key="1">
    <citation type="journal article" date="2021" name="bioRxiv">
        <title>Whole Genome Assembly and Annotation of Northern Wild Rice, Zizania palustris L., Supports a Whole Genome Duplication in the Zizania Genus.</title>
        <authorList>
            <person name="Haas M."/>
            <person name="Kono T."/>
            <person name="Macchietto M."/>
            <person name="Millas R."/>
            <person name="McGilp L."/>
            <person name="Shao M."/>
            <person name="Duquette J."/>
            <person name="Hirsch C.N."/>
            <person name="Kimball J."/>
        </authorList>
    </citation>
    <scope>NUCLEOTIDE SEQUENCE</scope>
    <source>
        <tissue evidence="12">Fresh leaf tissue</tissue>
    </source>
</reference>
<evidence type="ECO:0000256" key="3">
    <source>
        <dbReference type="ARBA" id="ARBA00022737"/>
    </source>
</evidence>
<dbReference type="PROSITE" id="PS00028">
    <property type="entry name" value="ZINC_FINGER_C2H2_1"/>
    <property type="match status" value="1"/>
</dbReference>
<evidence type="ECO:0000313" key="12">
    <source>
        <dbReference type="EMBL" id="KAG8071157.1"/>
    </source>
</evidence>
<keyword evidence="8" id="KW-0539">Nucleus</keyword>
<dbReference type="GO" id="GO:0010044">
    <property type="term" value="P:response to aluminum ion"/>
    <property type="evidence" value="ECO:0007669"/>
    <property type="project" value="InterPro"/>
</dbReference>
<keyword evidence="2" id="KW-0479">Metal-binding</keyword>
<dbReference type="InterPro" id="IPR013087">
    <property type="entry name" value="Znf_C2H2_type"/>
</dbReference>
<name>A0A8J5SKK0_ZIZPA</name>
<evidence type="ECO:0000256" key="10">
    <source>
        <dbReference type="SAM" id="Coils"/>
    </source>
</evidence>
<evidence type="ECO:0000259" key="11">
    <source>
        <dbReference type="PROSITE" id="PS50157"/>
    </source>
</evidence>
<dbReference type="FunFam" id="3.30.160.60:FF:000100">
    <property type="entry name" value="Zinc finger 45-like"/>
    <property type="match status" value="1"/>
</dbReference>
<dbReference type="PANTHER" id="PTHR46352">
    <property type="entry name" value="PROTEIN SENSITIVE TO PROTON RHIZOTOXICITY 1"/>
    <property type="match status" value="1"/>
</dbReference>
<dbReference type="SMART" id="SM00355">
    <property type="entry name" value="ZnF_C2H2"/>
    <property type="match status" value="3"/>
</dbReference>
<reference evidence="12" key="2">
    <citation type="submission" date="2021-02" db="EMBL/GenBank/DDBJ databases">
        <authorList>
            <person name="Kimball J.A."/>
            <person name="Haas M.W."/>
            <person name="Macchietto M."/>
            <person name="Kono T."/>
            <person name="Duquette J."/>
            <person name="Shao M."/>
        </authorList>
    </citation>
    <scope>NUCLEOTIDE SEQUENCE</scope>
    <source>
        <tissue evidence="12">Fresh leaf tissue</tissue>
    </source>
</reference>
<gene>
    <name evidence="12" type="ORF">GUJ93_ZPchr0006g42893</name>
</gene>
<dbReference type="Proteomes" id="UP000729402">
    <property type="component" value="Unassembled WGS sequence"/>
</dbReference>
<accession>A0A8J5SKK0</accession>
<evidence type="ECO:0000313" key="13">
    <source>
        <dbReference type="Proteomes" id="UP000729402"/>
    </source>
</evidence>
<dbReference type="PANTHER" id="PTHR46352:SF7">
    <property type="entry name" value="OS02G0572900 PROTEIN"/>
    <property type="match status" value="1"/>
</dbReference>
<dbReference type="OrthoDB" id="8113227at2759"/>
<sequence>MEGGETFDAVIAVGGGAVAGGGDGDRHAALVRLVALGDRMAAVRRRLAASLSGESQPLSSSDIHSVSSEISSAAHLVVLNAASLLSSTIPFPAPPPLPPPPAPVVHELPSAASAAQDLPKEAAKGDGDYDVVELDAAELLAEHVHFCDICGKGFRRDANLRMHMRAHGDRFKTLDALSRPGQAKPHAGREVRFSCPYAGCNRNRAHRRFRPLKSAVCARNHFRRTHCPKLYACERCGGKKRFAVLADLRSHLRHCGEEAQWRCSCGTTFSRKDKLFGHLALFEGHTPAITEPNKGGVAAPAEATIAMMEEGGFEGNCDREEDEEARTIGVLWYEGSWLVKNNSNKEALFACVCAWLVGARSIYSLSMEWKDAAAAWRVREKTLLGRVRAAEDEAHSARQENIELVELHRVDDDENGSLRRALEQAIEEANAANESLELATSENSKLQDAVAEKESALETLRQENESLKASEADALGRAKELDDQLAAARKAADGAVGEKATDPLSLEKWRSDMQGKLSTAFLDSGMVMASRKNRIFASLSNIAELKSAAAAAAMDDLDYEFDHFDGGQYGDLEHAMKHKKRRSILRKFGDFFRRRS</sequence>
<evidence type="ECO:0000256" key="6">
    <source>
        <dbReference type="ARBA" id="ARBA00023015"/>
    </source>
</evidence>
<evidence type="ECO:0000256" key="1">
    <source>
        <dbReference type="ARBA" id="ARBA00004123"/>
    </source>
</evidence>
<dbReference type="PROSITE" id="PS50157">
    <property type="entry name" value="ZINC_FINGER_C2H2_2"/>
    <property type="match status" value="1"/>
</dbReference>
<keyword evidence="7" id="KW-0804">Transcription</keyword>
<dbReference type="Pfam" id="PF00096">
    <property type="entry name" value="zf-C2H2"/>
    <property type="match status" value="1"/>
</dbReference>
<evidence type="ECO:0000256" key="2">
    <source>
        <dbReference type="ARBA" id="ARBA00022723"/>
    </source>
</evidence>
<dbReference type="InterPro" id="IPR059161">
    <property type="entry name" value="Znf-C2H2_STOP1/2_3rd"/>
</dbReference>
<dbReference type="InterPro" id="IPR058196">
    <property type="entry name" value="zf-C2H2_STOP1/2_C"/>
</dbReference>
<evidence type="ECO:0000256" key="8">
    <source>
        <dbReference type="ARBA" id="ARBA00023242"/>
    </source>
</evidence>
<evidence type="ECO:0000256" key="5">
    <source>
        <dbReference type="ARBA" id="ARBA00022833"/>
    </source>
</evidence>
<dbReference type="AlphaFoldDB" id="A0A8J5SKK0"/>
<feature type="coiled-coil region" evidence="10">
    <location>
        <begin position="387"/>
        <end position="477"/>
    </location>
</feature>
<keyword evidence="6" id="KW-0805">Transcription regulation</keyword>
<proteinExistence type="predicted"/>
<feature type="domain" description="C2H2-type" evidence="11">
    <location>
        <begin position="145"/>
        <end position="167"/>
    </location>
</feature>
<dbReference type="GO" id="GO:0008270">
    <property type="term" value="F:zinc ion binding"/>
    <property type="evidence" value="ECO:0007669"/>
    <property type="project" value="UniProtKB-KW"/>
</dbReference>
<evidence type="ECO:0000256" key="9">
    <source>
        <dbReference type="PROSITE-ProRule" id="PRU00042"/>
    </source>
</evidence>
<dbReference type="Pfam" id="PF23118">
    <property type="entry name" value="zf-C2H2_STOP2_C"/>
    <property type="match status" value="1"/>
</dbReference>
<dbReference type="GO" id="GO:0010447">
    <property type="term" value="P:response to acidic pH"/>
    <property type="evidence" value="ECO:0007669"/>
    <property type="project" value="InterPro"/>
</dbReference>
<keyword evidence="3" id="KW-0677">Repeat</keyword>
<dbReference type="InterPro" id="IPR044300">
    <property type="entry name" value="STOP1/2"/>
</dbReference>
<dbReference type="EMBL" id="JAAALK010000283">
    <property type="protein sequence ID" value="KAG8071157.1"/>
    <property type="molecule type" value="Genomic_DNA"/>
</dbReference>
<evidence type="ECO:0000256" key="7">
    <source>
        <dbReference type="ARBA" id="ARBA00023163"/>
    </source>
</evidence>
<keyword evidence="13" id="KW-1185">Reference proteome</keyword>
<keyword evidence="4 9" id="KW-0863">Zinc-finger</keyword>
<keyword evidence="5" id="KW-0862">Zinc</keyword>
<organism evidence="12 13">
    <name type="scientific">Zizania palustris</name>
    <name type="common">Northern wild rice</name>
    <dbReference type="NCBI Taxonomy" id="103762"/>
    <lineage>
        <taxon>Eukaryota</taxon>
        <taxon>Viridiplantae</taxon>
        <taxon>Streptophyta</taxon>
        <taxon>Embryophyta</taxon>
        <taxon>Tracheophyta</taxon>
        <taxon>Spermatophyta</taxon>
        <taxon>Magnoliopsida</taxon>
        <taxon>Liliopsida</taxon>
        <taxon>Poales</taxon>
        <taxon>Poaceae</taxon>
        <taxon>BOP clade</taxon>
        <taxon>Oryzoideae</taxon>
        <taxon>Oryzeae</taxon>
        <taxon>Zizaniinae</taxon>
        <taxon>Zizania</taxon>
    </lineage>
</organism>
<protein>
    <recommendedName>
        <fullName evidence="11">C2H2-type domain-containing protein</fullName>
    </recommendedName>
</protein>
<comment type="subcellular location">
    <subcellularLocation>
        <location evidence="1">Nucleus</location>
    </subcellularLocation>
</comment>
<evidence type="ECO:0000256" key="4">
    <source>
        <dbReference type="ARBA" id="ARBA00022771"/>
    </source>
</evidence>
<comment type="caution">
    <text evidence="12">The sequence shown here is derived from an EMBL/GenBank/DDBJ whole genome shotgun (WGS) entry which is preliminary data.</text>
</comment>
<dbReference type="Pfam" id="PF23115">
    <property type="entry name" value="zf-C2H2_STOP2_3rd"/>
    <property type="match status" value="1"/>
</dbReference>
<keyword evidence="10" id="KW-0175">Coiled coil</keyword>